<dbReference type="FunFam" id="1.20.1070.10:FF:000128">
    <property type="entry name" value="Seven TM Receptor"/>
    <property type="match status" value="1"/>
</dbReference>
<evidence type="ECO:0000256" key="2">
    <source>
        <dbReference type="ARBA" id="ARBA00022475"/>
    </source>
</evidence>
<dbReference type="RefSeq" id="NP_507473.1">
    <property type="nucleotide sequence ID" value="NM_075072.1"/>
</dbReference>
<feature type="transmembrane region" description="Helical" evidence="19">
    <location>
        <begin position="126"/>
        <end position="147"/>
    </location>
</feature>
<evidence type="ECO:0000256" key="10">
    <source>
        <dbReference type="ARBA" id="ARBA00023170"/>
    </source>
</evidence>
<dbReference type="GO" id="GO:0007186">
    <property type="term" value="P:G protein-coupled receptor signaling pathway"/>
    <property type="evidence" value="ECO:0000318"/>
    <property type="project" value="GO_Central"/>
</dbReference>
<evidence type="ECO:0000313" key="20">
    <source>
        <dbReference type="EMBL" id="CAB04535.1"/>
    </source>
</evidence>
<dbReference type="PhylomeDB" id="O62279"/>
<comment type="similarity">
    <text evidence="14">Belongs to the nematode receptor-like protein str family.</text>
</comment>
<dbReference type="AGR" id="WB:WBGene00006150"/>
<feature type="transmembrane region" description="Helical" evidence="19">
    <location>
        <begin position="284"/>
        <end position="308"/>
    </location>
</feature>
<dbReference type="AlphaFoldDB" id="O62279"/>
<keyword evidence="6" id="KW-0552">Olfaction</keyword>
<feature type="transmembrane region" description="Helical" evidence="19">
    <location>
        <begin position="88"/>
        <end position="114"/>
    </location>
</feature>
<evidence type="ECO:0000256" key="9">
    <source>
        <dbReference type="ARBA" id="ARBA00023136"/>
    </source>
</evidence>
<keyword evidence="2" id="KW-1003">Cell membrane</keyword>
<dbReference type="GO" id="GO:0005886">
    <property type="term" value="C:plasma membrane"/>
    <property type="evidence" value="ECO:0000318"/>
    <property type="project" value="GO_Central"/>
</dbReference>
<dbReference type="GO" id="GO:0038022">
    <property type="term" value="F:G protein-coupled olfactory receptor activity"/>
    <property type="evidence" value="ECO:0000318"/>
    <property type="project" value="GO_Central"/>
</dbReference>
<organism evidence="20 21">
    <name type="scientific">Caenorhabditis elegans</name>
    <dbReference type="NCBI Taxonomy" id="6239"/>
    <lineage>
        <taxon>Eukaryota</taxon>
        <taxon>Metazoa</taxon>
        <taxon>Ecdysozoa</taxon>
        <taxon>Nematoda</taxon>
        <taxon>Chromadorea</taxon>
        <taxon>Rhabditida</taxon>
        <taxon>Rhabditina</taxon>
        <taxon>Rhabditomorpha</taxon>
        <taxon>Rhabditoidea</taxon>
        <taxon>Rhabditidae</taxon>
        <taxon>Peloderinae</taxon>
        <taxon>Caenorhabditis</taxon>
    </lineage>
</organism>
<feature type="transmembrane region" description="Helical" evidence="19">
    <location>
        <begin position="201"/>
        <end position="223"/>
    </location>
</feature>
<dbReference type="InParanoid" id="O62279"/>
<evidence type="ECO:0000256" key="5">
    <source>
        <dbReference type="ARBA" id="ARBA00022692"/>
    </source>
</evidence>
<dbReference type="InterPro" id="IPR019428">
    <property type="entry name" value="7TM_GPCR_serpentine_rcpt_Str"/>
</dbReference>
<evidence type="ECO:0000256" key="18">
    <source>
        <dbReference type="ARBA" id="ARBA00082489"/>
    </source>
</evidence>
<evidence type="ECO:0000313" key="21">
    <source>
        <dbReference type="Proteomes" id="UP000001940"/>
    </source>
</evidence>
<keyword evidence="12" id="KW-0966">Cell projection</keyword>
<feature type="transmembrane region" description="Helical" evidence="19">
    <location>
        <begin position="43"/>
        <end position="68"/>
    </location>
</feature>
<keyword evidence="21" id="KW-1185">Reference proteome</keyword>
<dbReference type="Pfam" id="PF10326">
    <property type="entry name" value="7TM_GPCR_Str"/>
    <property type="match status" value="1"/>
</dbReference>
<evidence type="ECO:0000256" key="17">
    <source>
        <dbReference type="ARBA" id="ARBA00078653"/>
    </source>
</evidence>
<dbReference type="OrthoDB" id="5812563at2759"/>
<dbReference type="PIR" id="T22966">
    <property type="entry name" value="T22966"/>
</dbReference>
<evidence type="ECO:0000256" key="13">
    <source>
        <dbReference type="ARBA" id="ARBA00054965"/>
    </source>
</evidence>
<keyword evidence="10 20" id="KW-0675">Receptor</keyword>
<dbReference type="FunCoup" id="O62279">
    <property type="interactions" value="2"/>
</dbReference>
<evidence type="ECO:0000256" key="4">
    <source>
        <dbReference type="ARBA" id="ARBA00022606"/>
    </source>
</evidence>
<keyword evidence="7 19" id="KW-1133">Transmembrane helix</keyword>
<dbReference type="GO" id="GO:0042048">
    <property type="term" value="P:olfactory behavior"/>
    <property type="evidence" value="ECO:0000318"/>
    <property type="project" value="GO_Central"/>
</dbReference>
<comment type="subcellular location">
    <subcellularLocation>
        <location evidence="1">Cell projection</location>
        <location evidence="1">Cilium membrane</location>
        <topology evidence="1">Multi-pass membrane protein</topology>
    </subcellularLocation>
</comment>
<dbReference type="PANTHER" id="PTHR22943">
    <property type="entry name" value="7-TRANSMEMBRANE DOMAIN RECEPTOR C.ELEGANS"/>
    <property type="match status" value="1"/>
</dbReference>
<evidence type="ECO:0000256" key="11">
    <source>
        <dbReference type="ARBA" id="ARBA00023180"/>
    </source>
</evidence>
<feature type="transmembrane region" description="Helical" evidence="19">
    <location>
        <begin position="12"/>
        <end position="31"/>
    </location>
</feature>
<accession>O62279</accession>
<evidence type="ECO:0000313" key="22">
    <source>
        <dbReference type="WormBase" id="F59A1.3"/>
    </source>
</evidence>
<evidence type="ECO:0000256" key="19">
    <source>
        <dbReference type="SAM" id="Phobius"/>
    </source>
</evidence>
<gene>
    <name evidence="20 22" type="primary">str-92</name>
    <name evidence="20" type="ORF">CELE_F59A1.3</name>
    <name evidence="22" type="ORF">F59A1.3</name>
</gene>
<keyword evidence="4" id="KW-0716">Sensory transduction</keyword>
<dbReference type="OMA" id="NMGPIEV"/>
<dbReference type="GO" id="GO:0006935">
    <property type="term" value="P:chemotaxis"/>
    <property type="evidence" value="ECO:0007669"/>
    <property type="project" value="UniProtKB-KW"/>
</dbReference>
<feature type="transmembrane region" description="Helical" evidence="19">
    <location>
        <begin position="254"/>
        <end position="278"/>
    </location>
</feature>
<evidence type="ECO:0000256" key="6">
    <source>
        <dbReference type="ARBA" id="ARBA00022725"/>
    </source>
</evidence>
<dbReference type="STRING" id="6239.F59A1.3.1"/>
<evidence type="ECO:0000256" key="3">
    <source>
        <dbReference type="ARBA" id="ARBA00022500"/>
    </source>
</evidence>
<dbReference type="PaxDb" id="6239-F59A1.3"/>
<dbReference type="Gene3D" id="1.20.1070.10">
    <property type="entry name" value="Rhodopsin 7-helix transmembrane proteins"/>
    <property type="match status" value="1"/>
</dbReference>
<evidence type="ECO:0000256" key="16">
    <source>
        <dbReference type="ARBA" id="ARBA00067967"/>
    </source>
</evidence>
<comment type="subunit">
    <text evidence="15">Interacts with odr-4.</text>
</comment>
<dbReference type="SUPFAM" id="SSF81321">
    <property type="entry name" value="Family A G protein-coupled receptor-like"/>
    <property type="match status" value="1"/>
</dbReference>
<keyword evidence="8" id="KW-0969">Cilium</keyword>
<dbReference type="UCSC" id="F59A1.3">
    <property type="organism name" value="c. elegans"/>
</dbReference>
<dbReference type="WormBase" id="F59A1.3">
    <property type="protein sequence ID" value="CE17937"/>
    <property type="gene ID" value="WBGene00006150"/>
    <property type="gene designation" value="str-92"/>
</dbReference>
<evidence type="ECO:0000256" key="12">
    <source>
        <dbReference type="ARBA" id="ARBA00023273"/>
    </source>
</evidence>
<comment type="function">
    <text evidence="13">An odorant receptor which affects chemotaxis to the volatile odorant diacetyl. Specifies AWA neuronal cell fate via the odr-7 pathway.</text>
</comment>
<name>O62279_CAEEL</name>
<dbReference type="PANTHER" id="PTHR22943:SF113">
    <property type="entry name" value="SEVEN TM RECEPTOR"/>
    <property type="match status" value="1"/>
</dbReference>
<reference evidence="20 21" key="1">
    <citation type="journal article" date="1998" name="Science">
        <title>Genome sequence of the nematode C. elegans: a platform for investigating biology.</title>
        <authorList>
            <consortium name="The C. elegans sequencing consortium"/>
            <person name="Sulson J.E."/>
            <person name="Waterston R."/>
        </authorList>
    </citation>
    <scope>NUCLEOTIDE SEQUENCE [LARGE SCALE GENOMIC DNA]</scope>
    <source>
        <strain evidence="20 21">Bristol N2</strain>
    </source>
</reference>
<dbReference type="KEGG" id="cel:CELE_F59A1.3"/>
<evidence type="ECO:0000256" key="14">
    <source>
        <dbReference type="ARBA" id="ARBA00061678"/>
    </source>
</evidence>
<protein>
    <recommendedName>
        <fullName evidence="16">Serpentine receptor class r-10</fullName>
    </recommendedName>
    <alternativeName>
        <fullName evidence="17">Odorant response abnormal protein 10</fullName>
    </alternativeName>
    <alternativeName>
        <fullName evidence="18">Olfactory receptor 10</fullName>
    </alternativeName>
</protein>
<keyword evidence="9 19" id="KW-0472">Membrane</keyword>
<evidence type="ECO:0000256" key="8">
    <source>
        <dbReference type="ARBA" id="ARBA00023069"/>
    </source>
</evidence>
<sequence length="343" mass="39946">MLNVTFSIITSYINASLAFISNSILICLIITKTPRNMCNYRHLMLIFSIFGIIFAFIDGTNQPMLHFYNGAYVIFSRNVLGLPRHVSFWYIALNCTCYSMIMLLLVFHFLYRYLAVCKPNMSKLFSFPYVTILILIFVFVSAEWLVLGVYMASENEIIDEHIRDTMLTNFNLSRLDFTYASSLFYRTDPDTGKDFASFPDFLFLINHCTTIIIGFSIIIYCWLKLRNELLHSDDQTQNLSQRTLDMQRQLFRSLVAQTLFPVFLMFIPAGILLCFPILRIDMGPIETIIIPLITTQPFMDALVPMYYIKIYRRAILKFVCGKRYHSRIHGTSSHSSKIFSFRT</sequence>
<keyword evidence="5 19" id="KW-0812">Transmembrane</keyword>
<dbReference type="CTD" id="186557"/>
<dbReference type="HOGENOM" id="CLU_036335_2_1_1"/>
<keyword evidence="11" id="KW-0325">Glycoprotein</keyword>
<dbReference type="Proteomes" id="UP000001940">
    <property type="component" value="Chromosome V"/>
</dbReference>
<proteinExistence type="inferred from homology"/>
<dbReference type="GeneID" id="186557"/>
<evidence type="ECO:0000256" key="7">
    <source>
        <dbReference type="ARBA" id="ARBA00022989"/>
    </source>
</evidence>
<dbReference type="GO" id="GO:0060170">
    <property type="term" value="C:ciliary membrane"/>
    <property type="evidence" value="ECO:0007669"/>
    <property type="project" value="UniProtKB-SubCell"/>
</dbReference>
<keyword evidence="3" id="KW-0145">Chemotaxis</keyword>
<dbReference type="eggNOG" id="ENOG502R2EX">
    <property type="taxonomic scope" value="Eukaryota"/>
</dbReference>
<evidence type="ECO:0000256" key="1">
    <source>
        <dbReference type="ARBA" id="ARBA00004272"/>
    </source>
</evidence>
<dbReference type="EMBL" id="BX284605">
    <property type="protein sequence ID" value="CAB04535.1"/>
    <property type="molecule type" value="Genomic_DNA"/>
</dbReference>
<evidence type="ECO:0000256" key="15">
    <source>
        <dbReference type="ARBA" id="ARBA00064300"/>
    </source>
</evidence>